<reference evidence="2" key="1">
    <citation type="submission" date="2022-11" db="UniProtKB">
        <authorList>
            <consortium name="WormBaseParasite"/>
        </authorList>
    </citation>
    <scope>IDENTIFICATION</scope>
</reference>
<keyword evidence="1" id="KW-1185">Reference proteome</keyword>
<evidence type="ECO:0000313" key="2">
    <source>
        <dbReference type="WBParaSite" id="nRc.2.0.1.t38183-RA"/>
    </source>
</evidence>
<accession>A0A915KH73</accession>
<dbReference type="AlphaFoldDB" id="A0A915KH73"/>
<dbReference type="Proteomes" id="UP000887565">
    <property type="component" value="Unplaced"/>
</dbReference>
<protein>
    <submittedName>
        <fullName evidence="2">Uncharacterized protein</fullName>
    </submittedName>
</protein>
<organism evidence="1 2">
    <name type="scientific">Romanomermis culicivorax</name>
    <name type="common">Nematode worm</name>
    <dbReference type="NCBI Taxonomy" id="13658"/>
    <lineage>
        <taxon>Eukaryota</taxon>
        <taxon>Metazoa</taxon>
        <taxon>Ecdysozoa</taxon>
        <taxon>Nematoda</taxon>
        <taxon>Enoplea</taxon>
        <taxon>Dorylaimia</taxon>
        <taxon>Mermithida</taxon>
        <taxon>Mermithoidea</taxon>
        <taxon>Mermithidae</taxon>
        <taxon>Romanomermis</taxon>
    </lineage>
</organism>
<sequence>MCCSSKSFVLGVLLAEQIFASSLLEALLVGYLRAQLRACSPNRSR</sequence>
<proteinExistence type="predicted"/>
<name>A0A915KH73_ROMCU</name>
<evidence type="ECO:0000313" key="1">
    <source>
        <dbReference type="Proteomes" id="UP000887565"/>
    </source>
</evidence>
<dbReference type="WBParaSite" id="nRc.2.0.1.t38183-RA">
    <property type="protein sequence ID" value="nRc.2.0.1.t38183-RA"/>
    <property type="gene ID" value="nRc.2.0.1.g38183"/>
</dbReference>